<dbReference type="EMBL" id="ML733469">
    <property type="protein sequence ID" value="KAB8217050.1"/>
    <property type="molecule type" value="Genomic_DNA"/>
</dbReference>
<dbReference type="InterPro" id="IPR027443">
    <property type="entry name" value="IPNS-like_sf"/>
</dbReference>
<dbReference type="Proteomes" id="UP000326799">
    <property type="component" value="Unassembled WGS sequence"/>
</dbReference>
<proteinExistence type="predicted"/>
<name>A0A5N6EKY5_9EURO</name>
<gene>
    <name evidence="1" type="ORF">BDV33DRAFT_206713</name>
</gene>
<evidence type="ECO:0000313" key="2">
    <source>
        <dbReference type="Proteomes" id="UP000326799"/>
    </source>
</evidence>
<reference evidence="1 2" key="1">
    <citation type="submission" date="2019-04" db="EMBL/GenBank/DDBJ databases">
        <title>Fungal friends and foes A comparative genomics study of 23 Aspergillus species from section Flavi.</title>
        <authorList>
            <consortium name="DOE Joint Genome Institute"/>
            <person name="Kjaerbolling I."/>
            <person name="Vesth T.C."/>
            <person name="Frisvad J.C."/>
            <person name="Nybo J.L."/>
            <person name="Theobald S."/>
            <person name="Kildgaard S."/>
            <person name="Petersen T.I."/>
            <person name="Kuo A."/>
            <person name="Sato A."/>
            <person name="Lyhne E.K."/>
            <person name="Kogle M.E."/>
            <person name="Wiebenga A."/>
            <person name="Kun R.S."/>
            <person name="Lubbers R.J."/>
            <person name="Makela M.R."/>
            <person name="Barry K."/>
            <person name="Chovatia M."/>
            <person name="Clum A."/>
            <person name="Daum C."/>
            <person name="Haridas S."/>
            <person name="He G."/>
            <person name="LaButti K."/>
            <person name="Lipzen A."/>
            <person name="Mondo S."/>
            <person name="Pangilinan J."/>
            <person name="Riley R."/>
            <person name="Salamov A."/>
            <person name="Simmons B.A."/>
            <person name="Magnuson J.K."/>
            <person name="Henrissat B."/>
            <person name="Mortensen U.H."/>
            <person name="Larsen T.O."/>
            <person name="De vries R.P."/>
            <person name="Grigoriev I.V."/>
            <person name="Machida M."/>
            <person name="Baker S.E."/>
            <person name="Andersen M.R."/>
        </authorList>
    </citation>
    <scope>NUCLEOTIDE SEQUENCE [LARGE SCALE GENOMIC DNA]</scope>
    <source>
        <strain evidence="1 2">CBS 126849</strain>
    </source>
</reference>
<organism evidence="1 2">
    <name type="scientific">Aspergillus novoparasiticus</name>
    <dbReference type="NCBI Taxonomy" id="986946"/>
    <lineage>
        <taxon>Eukaryota</taxon>
        <taxon>Fungi</taxon>
        <taxon>Dikarya</taxon>
        <taxon>Ascomycota</taxon>
        <taxon>Pezizomycotina</taxon>
        <taxon>Eurotiomycetes</taxon>
        <taxon>Eurotiomycetidae</taxon>
        <taxon>Eurotiales</taxon>
        <taxon>Aspergillaceae</taxon>
        <taxon>Aspergillus</taxon>
        <taxon>Aspergillus subgen. Circumdati</taxon>
    </lineage>
</organism>
<evidence type="ECO:0000313" key="1">
    <source>
        <dbReference type="EMBL" id="KAB8217050.1"/>
    </source>
</evidence>
<dbReference type="SUPFAM" id="SSF51197">
    <property type="entry name" value="Clavaminate synthase-like"/>
    <property type="match status" value="1"/>
</dbReference>
<dbReference type="AlphaFoldDB" id="A0A5N6EKY5"/>
<protein>
    <recommendedName>
        <fullName evidence="3">Isopenicillin N synthase-like Fe(2+) 2OG dioxygenase domain-containing protein</fullName>
    </recommendedName>
</protein>
<evidence type="ECO:0008006" key="3">
    <source>
        <dbReference type="Google" id="ProtNLM"/>
    </source>
</evidence>
<keyword evidence="2" id="KW-1185">Reference proteome</keyword>
<sequence length="188" mass="21187">MVESPTDDGLFYLDLRGWKDGQLINSLNACNGIVEEWFKKPKEEKAKTLTLFDAHGYKPVGQQSGVKEGQRGGYESLRPGLQVLSPTTSEWKWAHTREGHGIVNAGATLRFLSGERLWSTLHRVLPPTEDAVFVENDGKKTTADEWFLRKFHSFTQDRSVQRLDSVAVGGYGDFRSEDLTEQGQRNIS</sequence>
<accession>A0A5N6EKY5</accession>
<dbReference type="Gene3D" id="2.60.120.330">
    <property type="entry name" value="B-lactam Antibiotic, Isopenicillin N Synthase, Chain"/>
    <property type="match status" value="1"/>
</dbReference>